<dbReference type="InterPro" id="IPR008546">
    <property type="entry name" value="VAN3-bd-like_auxin_canal"/>
</dbReference>
<proteinExistence type="predicted"/>
<reference evidence="5 6" key="1">
    <citation type="journal article" date="2014" name="Am. J. Bot.">
        <title>Genome assembly and annotation for red clover (Trifolium pratense; Fabaceae).</title>
        <authorList>
            <person name="Istvanek J."/>
            <person name="Jaros M."/>
            <person name="Krenek A."/>
            <person name="Repkova J."/>
        </authorList>
    </citation>
    <scope>NUCLEOTIDE SEQUENCE [LARGE SCALE GENOMIC DNA]</scope>
    <source>
        <strain evidence="6">cv. Tatra</strain>
        <tissue evidence="5">Young leaves</tissue>
    </source>
</reference>
<feature type="domain" description="VAN3-binding protein-like auxin canalisation" evidence="3">
    <location>
        <begin position="20"/>
        <end position="211"/>
    </location>
</feature>
<reference evidence="5 6" key="2">
    <citation type="journal article" date="2017" name="Front. Plant Sci.">
        <title>Gene Classification and Mining of Molecular Markers Useful in Red Clover (Trifolium pratense) Breeding.</title>
        <authorList>
            <person name="Istvanek J."/>
            <person name="Dluhosova J."/>
            <person name="Dluhos P."/>
            <person name="Patkova L."/>
            <person name="Nedelnik J."/>
            <person name="Repkova J."/>
        </authorList>
    </citation>
    <scope>NUCLEOTIDE SEQUENCE [LARGE SCALE GENOMIC DNA]</scope>
    <source>
        <strain evidence="6">cv. Tatra</strain>
        <tissue evidence="5">Young leaves</tissue>
    </source>
</reference>
<dbReference type="GO" id="GO:0009734">
    <property type="term" value="P:auxin-activated signaling pathway"/>
    <property type="evidence" value="ECO:0007669"/>
    <property type="project" value="TreeGrafter"/>
</dbReference>
<name>A0A2K3PJV2_TRIPR</name>
<dbReference type="PANTHER" id="PTHR31351">
    <property type="entry name" value="EXPRESSED PROTEIN"/>
    <property type="match status" value="1"/>
</dbReference>
<dbReference type="ExpressionAtlas" id="A0A2K3PJV2">
    <property type="expression patterns" value="baseline"/>
</dbReference>
<dbReference type="EMBL" id="ASHM01007780">
    <property type="protein sequence ID" value="PNY15568.1"/>
    <property type="molecule type" value="Genomic_DNA"/>
</dbReference>
<dbReference type="EMBL" id="ASHM01015706">
    <property type="protein sequence ID" value="PNX97581.1"/>
    <property type="molecule type" value="Genomic_DNA"/>
</dbReference>
<gene>
    <name evidence="5" type="ORF">L195_g012267</name>
    <name evidence="4" type="ORF">L195_g020812</name>
</gene>
<accession>A0A2K3PJV2</accession>
<comment type="caution">
    <text evidence="5">The sequence shown here is derived from an EMBL/GenBank/DDBJ whole genome shotgun (WGS) entry which is preliminary data.</text>
</comment>
<evidence type="ECO:0000313" key="5">
    <source>
        <dbReference type="EMBL" id="PNY15568.1"/>
    </source>
</evidence>
<protein>
    <submittedName>
        <fullName evidence="5">Protein forked1</fullName>
    </submittedName>
</protein>
<keyword evidence="2" id="KW-0812">Transmembrane</keyword>
<dbReference type="GO" id="GO:0010305">
    <property type="term" value="P:leaf vascular tissue pattern formation"/>
    <property type="evidence" value="ECO:0007669"/>
    <property type="project" value="TreeGrafter"/>
</dbReference>
<evidence type="ECO:0000259" key="3">
    <source>
        <dbReference type="Pfam" id="PF05703"/>
    </source>
</evidence>
<organism evidence="5 6">
    <name type="scientific">Trifolium pratense</name>
    <name type="common">Red clover</name>
    <dbReference type="NCBI Taxonomy" id="57577"/>
    <lineage>
        <taxon>Eukaryota</taxon>
        <taxon>Viridiplantae</taxon>
        <taxon>Streptophyta</taxon>
        <taxon>Embryophyta</taxon>
        <taxon>Tracheophyta</taxon>
        <taxon>Spermatophyta</taxon>
        <taxon>Magnoliopsida</taxon>
        <taxon>eudicotyledons</taxon>
        <taxon>Gunneridae</taxon>
        <taxon>Pentapetalae</taxon>
        <taxon>rosids</taxon>
        <taxon>fabids</taxon>
        <taxon>Fabales</taxon>
        <taxon>Fabaceae</taxon>
        <taxon>Papilionoideae</taxon>
        <taxon>50 kb inversion clade</taxon>
        <taxon>NPAAA clade</taxon>
        <taxon>Hologalegina</taxon>
        <taxon>IRL clade</taxon>
        <taxon>Trifolieae</taxon>
        <taxon>Trifolium</taxon>
    </lineage>
</organism>
<feature type="region of interest" description="Disordered" evidence="1">
    <location>
        <begin position="100"/>
        <end position="120"/>
    </location>
</feature>
<dbReference type="Pfam" id="PF05703">
    <property type="entry name" value="Auxin_canalis"/>
    <property type="match status" value="1"/>
</dbReference>
<keyword evidence="2" id="KW-1133">Transmembrane helix</keyword>
<feature type="transmembrane region" description="Helical" evidence="2">
    <location>
        <begin position="180"/>
        <end position="202"/>
    </location>
</feature>
<dbReference type="STRING" id="57577.A0A2K3PJV2"/>
<dbReference type="GO" id="GO:0010087">
    <property type="term" value="P:phloem or xylem histogenesis"/>
    <property type="evidence" value="ECO:0007669"/>
    <property type="project" value="TreeGrafter"/>
</dbReference>
<dbReference type="Proteomes" id="UP000236291">
    <property type="component" value="Unassembled WGS sequence"/>
</dbReference>
<dbReference type="PANTHER" id="PTHR31351:SF45">
    <property type="entry name" value="AUXIN CANALIZATION PROTEIN"/>
    <property type="match status" value="1"/>
</dbReference>
<evidence type="ECO:0000256" key="2">
    <source>
        <dbReference type="SAM" id="Phobius"/>
    </source>
</evidence>
<keyword evidence="2" id="KW-0472">Membrane</keyword>
<sequence>MEPINSWWSELVSSGGTPLPESPRVPMEFLSRSWSAPPLSSCIPSNSSIPEETTNQSVSEEVSISIVSKNQFSFASSATSQLVLEHAHYEVSRLTSGRLSHSSEPLIGGGSLTRTNSPSISHSDEFDDVVKFFRTNNSIHPLFNGGRTNAAIGTARLVQDLKVKRREKKKEESRTHNAQLHATIILAVVAAAIAAIAAATAASSRTNKDQKWLRQTWLLPRLPH</sequence>
<evidence type="ECO:0000256" key="1">
    <source>
        <dbReference type="SAM" id="MobiDB-lite"/>
    </source>
</evidence>
<dbReference type="AlphaFoldDB" id="A0A2K3PJV2"/>
<dbReference type="InterPro" id="IPR040269">
    <property type="entry name" value="VAB"/>
</dbReference>
<evidence type="ECO:0000313" key="4">
    <source>
        <dbReference type="EMBL" id="PNX97581.1"/>
    </source>
</evidence>
<evidence type="ECO:0000313" key="6">
    <source>
        <dbReference type="Proteomes" id="UP000236291"/>
    </source>
</evidence>